<dbReference type="GO" id="GO:0035613">
    <property type="term" value="F:RNA stem-loop binding"/>
    <property type="evidence" value="ECO:0007669"/>
    <property type="project" value="TreeGrafter"/>
</dbReference>
<gene>
    <name evidence="7" type="ORF">BTE48_16405</name>
</gene>
<organism evidence="7 8">
    <name type="scientific">Oceanospirillum multiglobuliferum</name>
    <dbReference type="NCBI Taxonomy" id="64969"/>
    <lineage>
        <taxon>Bacteria</taxon>
        <taxon>Pseudomonadati</taxon>
        <taxon>Pseudomonadota</taxon>
        <taxon>Gammaproteobacteria</taxon>
        <taxon>Oceanospirillales</taxon>
        <taxon>Oceanospirillaceae</taxon>
        <taxon>Oceanospirillum</taxon>
    </lineage>
</organism>
<evidence type="ECO:0000256" key="5">
    <source>
        <dbReference type="ARBA" id="ARBA00022801"/>
    </source>
</evidence>
<keyword evidence="8" id="KW-1185">Reference proteome</keyword>
<evidence type="ECO:0000256" key="2">
    <source>
        <dbReference type="ARBA" id="ARBA00022695"/>
    </source>
</evidence>
<dbReference type="Proteomes" id="UP000191418">
    <property type="component" value="Unassembled WGS sequence"/>
</dbReference>
<dbReference type="GO" id="GO:0003964">
    <property type="term" value="F:RNA-directed DNA polymerase activity"/>
    <property type="evidence" value="ECO:0007669"/>
    <property type="project" value="UniProtKB-KW"/>
</dbReference>
<dbReference type="GO" id="GO:0016787">
    <property type="term" value="F:hydrolase activity"/>
    <property type="evidence" value="ECO:0007669"/>
    <property type="project" value="UniProtKB-KW"/>
</dbReference>
<evidence type="ECO:0000256" key="3">
    <source>
        <dbReference type="ARBA" id="ARBA00022722"/>
    </source>
</evidence>
<proteinExistence type="predicted"/>
<keyword evidence="4" id="KW-0255">Endonuclease</keyword>
<dbReference type="InterPro" id="IPR043128">
    <property type="entry name" value="Rev_trsase/Diguanyl_cyclase"/>
</dbReference>
<reference evidence="7 8" key="1">
    <citation type="submission" date="2017-01" db="EMBL/GenBank/DDBJ databases">
        <title>Genome Sequencing of a Marine Spirillum, Oceanospirillum multiglobuliferum ATCC 33336, from Japan.</title>
        <authorList>
            <person name="Carney J.G."/>
            <person name="Trachtenberg A.M."/>
            <person name="Rheaume B.A."/>
            <person name="Linnane J.D."/>
            <person name="Pitts N.L."/>
            <person name="Mykles D.L."/>
            <person name="Maclea K.S."/>
        </authorList>
    </citation>
    <scope>NUCLEOTIDE SEQUENCE [LARGE SCALE GENOMIC DNA]</scope>
    <source>
        <strain evidence="7 8">ATCC 33336</strain>
    </source>
</reference>
<keyword evidence="6" id="KW-0695">RNA-directed DNA polymerase</keyword>
<dbReference type="Gene3D" id="3.30.70.270">
    <property type="match status" value="1"/>
</dbReference>
<keyword evidence="1" id="KW-0808">Transferase</keyword>
<dbReference type="PANTHER" id="PTHR41694">
    <property type="entry name" value="ENDOGENOUS RETROVIRUS GROUP K MEMBER POL PROTEIN"/>
    <property type="match status" value="1"/>
</dbReference>
<protein>
    <submittedName>
        <fullName evidence="7">Uncharacterized protein</fullName>
    </submittedName>
</protein>
<comment type="caution">
    <text evidence="7">The sequence shown here is derived from an EMBL/GenBank/DDBJ whole genome shotgun (WGS) entry which is preliminary data.</text>
</comment>
<keyword evidence="5" id="KW-0378">Hydrolase</keyword>
<dbReference type="EMBL" id="MTSM01000105">
    <property type="protein sequence ID" value="OPX54025.1"/>
    <property type="molecule type" value="Genomic_DNA"/>
</dbReference>
<dbReference type="PANTHER" id="PTHR41694:SF3">
    <property type="entry name" value="RNA-DIRECTED DNA POLYMERASE-RELATED"/>
    <property type="match status" value="1"/>
</dbReference>
<keyword evidence="3" id="KW-0540">Nuclease</keyword>
<evidence type="ECO:0000256" key="1">
    <source>
        <dbReference type="ARBA" id="ARBA00022679"/>
    </source>
</evidence>
<evidence type="ECO:0000313" key="8">
    <source>
        <dbReference type="Proteomes" id="UP000191418"/>
    </source>
</evidence>
<evidence type="ECO:0000256" key="4">
    <source>
        <dbReference type="ARBA" id="ARBA00022759"/>
    </source>
</evidence>
<name>A0A1V4T0B2_9GAMM</name>
<keyword evidence="2" id="KW-0548">Nucleotidyltransferase</keyword>
<dbReference type="GO" id="GO:0004519">
    <property type="term" value="F:endonuclease activity"/>
    <property type="evidence" value="ECO:0007669"/>
    <property type="project" value="UniProtKB-KW"/>
</dbReference>
<sequence length="79" mass="9069">MFKTLEGDKDLNSPRELSQAEKELALLEKKVQEGHVGHVDPKLDCILVILPSRHSPTGILMQREDILEWIFLPHKLSKK</sequence>
<evidence type="ECO:0000256" key="6">
    <source>
        <dbReference type="ARBA" id="ARBA00022918"/>
    </source>
</evidence>
<evidence type="ECO:0000313" key="7">
    <source>
        <dbReference type="EMBL" id="OPX54025.1"/>
    </source>
</evidence>
<dbReference type="AlphaFoldDB" id="A0A1V4T0B2"/>
<accession>A0A1V4T0B2</accession>